<dbReference type="RefSeq" id="XP_001311283.1">
    <property type="nucleotide sequence ID" value="XM_001311282.1"/>
</dbReference>
<proteinExistence type="inferred from homology"/>
<reference evidence="9" key="1">
    <citation type="submission" date="2006-10" db="EMBL/GenBank/DDBJ databases">
        <authorList>
            <person name="Amadeo P."/>
            <person name="Zhao Q."/>
            <person name="Wortman J."/>
            <person name="Fraser-Liggett C."/>
            <person name="Carlton J."/>
        </authorList>
    </citation>
    <scope>NUCLEOTIDE SEQUENCE</scope>
    <source>
        <strain evidence="9">G3</strain>
    </source>
</reference>
<evidence type="ECO:0000313" key="10">
    <source>
        <dbReference type="Proteomes" id="UP000001542"/>
    </source>
</evidence>
<evidence type="ECO:0000313" key="7">
    <source>
        <dbReference type="EMBL" id="EAX98353.1"/>
    </source>
</evidence>
<dbReference type="InterPro" id="IPR001790">
    <property type="entry name" value="Ribosomal_uL10"/>
</dbReference>
<dbReference type="Gene3D" id="3.30.70.1730">
    <property type="match status" value="1"/>
</dbReference>
<dbReference type="GO" id="GO:0003735">
    <property type="term" value="F:structural constituent of ribosome"/>
    <property type="evidence" value="ECO:0000318"/>
    <property type="project" value="GO_Central"/>
</dbReference>
<dbReference type="GO" id="GO:0042254">
    <property type="term" value="P:ribosome biogenesis"/>
    <property type="evidence" value="ECO:0007669"/>
    <property type="project" value="InterPro"/>
</dbReference>
<dbReference type="PIRSF" id="PIRSF039087">
    <property type="entry name" value="L10E"/>
    <property type="match status" value="1"/>
</dbReference>
<dbReference type="FunCoup" id="A2EES5">
    <property type="interactions" value="670"/>
</dbReference>
<dbReference type="GO" id="GO:0002181">
    <property type="term" value="P:cytoplasmic translation"/>
    <property type="evidence" value="ECO:0000318"/>
    <property type="project" value="GO_Central"/>
</dbReference>
<dbReference type="GO" id="GO:0022625">
    <property type="term" value="C:cytosolic large ribosomal subunit"/>
    <property type="evidence" value="ECO:0000318"/>
    <property type="project" value="GO_Central"/>
</dbReference>
<dbReference type="EMBL" id="DS113369">
    <property type="protein sequence ID" value="EAY08881.1"/>
    <property type="molecule type" value="Genomic_DNA"/>
</dbReference>
<name>A2EES5_TRIV3</name>
<sequence length="318" mass="34417">MHHEKHIPQKKLDYVTKLHALFRKYHKVVVVTSMNVTANQLLNIRAGLAEHGCEVLFGKNSLMRRAVDQLKEELPGIRQLEEHLYHGAGLIFTNGNFKAIKDVIDANCLGSAAKVGAIAPCDVILQPQRTSMSPNDIKILHALNIQCKIFKGTIEITGEKQLIWEGQKVGASEANILNILGIMPFKYTLKIEALYDHGNMYDPSILAITEEVLGEKFRTGLRNVTGLALAVGYPCAASAPHLVGSAFKDIAAIAIAIEHNMKQIEDLQKLLSDPEALAAAAKAAAAAAPAAAAGEAPKEEAKEEEAAAPLDLGDMFDF</sequence>
<evidence type="ECO:0000313" key="9">
    <source>
        <dbReference type="EMBL" id="EAY08881.1"/>
    </source>
</evidence>
<feature type="region of interest" description="Disordered" evidence="5">
    <location>
        <begin position="291"/>
        <end position="318"/>
    </location>
</feature>
<dbReference type="InterPro" id="IPR043164">
    <property type="entry name" value="Ribosomal_uL10-like_insert_sf"/>
</dbReference>
<accession>A2EES5</accession>
<dbReference type="FunFam" id="3.30.70.1730:FF:000005">
    <property type="entry name" value="Ribosome assembly factor mrt4"/>
    <property type="match status" value="1"/>
</dbReference>
<dbReference type="InterPro" id="IPR050323">
    <property type="entry name" value="Ribosomal_protein_uL10"/>
</dbReference>
<dbReference type="VEuPathDB" id="TrichDB:TVAGG3_0982110"/>
<dbReference type="PANTHER" id="PTHR45699:SF3">
    <property type="entry name" value="LARGE RIBOSOMAL SUBUNIT PROTEIN UL10"/>
    <property type="match status" value="1"/>
</dbReference>
<dbReference type="VEuPathDB" id="TrichDB:TVAGG3_0783620"/>
<dbReference type="Pfam" id="PF00466">
    <property type="entry name" value="Ribosomal_L10"/>
    <property type="match status" value="1"/>
</dbReference>
<dbReference type="KEGG" id="tva:4766507"/>
<dbReference type="Pfam" id="PF17777">
    <property type="entry name" value="RL10P_insert"/>
    <property type="match status" value="1"/>
</dbReference>
<dbReference type="STRING" id="5722.A2EES5"/>
<dbReference type="VEuPathDB" id="TrichDB:TVAGG3_0821150"/>
<dbReference type="OMA" id="XAGAIAP"/>
<dbReference type="Gene3D" id="3.90.105.20">
    <property type="match status" value="1"/>
</dbReference>
<evidence type="ECO:0000259" key="6">
    <source>
        <dbReference type="Pfam" id="PF17777"/>
    </source>
</evidence>
<dbReference type="CDD" id="cd05795">
    <property type="entry name" value="Ribosomal_P0_L10e"/>
    <property type="match status" value="1"/>
</dbReference>
<dbReference type="Pfam" id="PF00428">
    <property type="entry name" value="Ribosomal_60s"/>
    <property type="match status" value="1"/>
</dbReference>
<keyword evidence="10" id="KW-1185">Reference proteome</keyword>
<dbReference type="KEGG" id="tva:4766790"/>
<dbReference type="Proteomes" id="UP000001542">
    <property type="component" value="Unassembled WGS sequence"/>
</dbReference>
<dbReference type="RefSeq" id="XP_001320826.1">
    <property type="nucleotide sequence ID" value="XM_001320791.1"/>
</dbReference>
<evidence type="ECO:0000256" key="3">
    <source>
        <dbReference type="ARBA" id="ARBA00023274"/>
    </source>
</evidence>
<reference evidence="9" key="2">
    <citation type="journal article" date="2007" name="Science">
        <title>Draft genome sequence of the sexually transmitted pathogen Trichomonas vaginalis.</title>
        <authorList>
            <person name="Carlton J.M."/>
            <person name="Hirt R.P."/>
            <person name="Silva J.C."/>
            <person name="Delcher A.L."/>
            <person name="Schatz M."/>
            <person name="Zhao Q."/>
            <person name="Wortman J.R."/>
            <person name="Bidwell S.L."/>
            <person name="Alsmark U.C.M."/>
            <person name="Besteiro S."/>
            <person name="Sicheritz-Ponten T."/>
            <person name="Noel C.J."/>
            <person name="Dacks J.B."/>
            <person name="Foster P.G."/>
            <person name="Simillion C."/>
            <person name="Van de Peer Y."/>
            <person name="Miranda-Saavedra D."/>
            <person name="Barton G.J."/>
            <person name="Westrop G.D."/>
            <person name="Mueller S."/>
            <person name="Dessi D."/>
            <person name="Fiori P.L."/>
            <person name="Ren Q."/>
            <person name="Paulsen I."/>
            <person name="Zhang H."/>
            <person name="Bastida-Corcuera F.D."/>
            <person name="Simoes-Barbosa A."/>
            <person name="Brown M.T."/>
            <person name="Hayes R.D."/>
            <person name="Mukherjee M."/>
            <person name="Okumura C.Y."/>
            <person name="Schneider R."/>
            <person name="Smith A.J."/>
            <person name="Vanacova S."/>
            <person name="Villalvazo M."/>
            <person name="Haas B.J."/>
            <person name="Pertea M."/>
            <person name="Feldblyum T.V."/>
            <person name="Utterback T.R."/>
            <person name="Shu C.L."/>
            <person name="Osoegawa K."/>
            <person name="de Jong P.J."/>
            <person name="Hrdy I."/>
            <person name="Horvathova L."/>
            <person name="Zubacova Z."/>
            <person name="Dolezal P."/>
            <person name="Malik S.B."/>
            <person name="Logsdon J.M. Jr."/>
            <person name="Henze K."/>
            <person name="Gupta A."/>
            <person name="Wang C.C."/>
            <person name="Dunne R.L."/>
            <person name="Upcroft J.A."/>
            <person name="Upcroft P."/>
            <person name="White O."/>
            <person name="Salzberg S.L."/>
            <person name="Tang P."/>
            <person name="Chiu C.-H."/>
            <person name="Lee Y.-S."/>
            <person name="Embley T.M."/>
            <person name="Coombs G.H."/>
            <person name="Mottram J.C."/>
            <person name="Tachezy J."/>
            <person name="Fraser-Liggett C.M."/>
            <person name="Johnson P.J."/>
        </authorList>
    </citation>
    <scope>NUCLEOTIDE SEQUENCE [LARGE SCALE GENOMIC DNA]</scope>
    <source>
        <strain evidence="9">G3</strain>
    </source>
</reference>
<dbReference type="EMBL" id="DS113375">
    <property type="protein sequence ID" value="EAY08603.1"/>
    <property type="molecule type" value="Genomic_DNA"/>
</dbReference>
<protein>
    <recommendedName>
        <fullName evidence="4">60S acidic ribosomal protein P0</fullName>
    </recommendedName>
</protein>
<dbReference type="InterPro" id="IPR040637">
    <property type="entry name" value="Ribosomal_uL10-like_insert"/>
</dbReference>
<dbReference type="RefSeq" id="XP_001321104.1">
    <property type="nucleotide sequence ID" value="XM_001321069.1"/>
</dbReference>
<keyword evidence="3 4" id="KW-0687">Ribonucleoprotein</keyword>
<dbReference type="KEGG" id="tva:4756150"/>
<dbReference type="VEuPathDB" id="TrichDB:TVAG_344700"/>
<evidence type="ECO:0000256" key="4">
    <source>
        <dbReference type="PIRNR" id="PIRNR039087"/>
    </source>
</evidence>
<comment type="function">
    <text evidence="4">Ribosomal protein P0 is the functional equivalent of E.coli protein L10.</text>
</comment>
<organism evidence="9 10">
    <name type="scientific">Trichomonas vaginalis (strain ATCC PRA-98 / G3)</name>
    <dbReference type="NCBI Taxonomy" id="412133"/>
    <lineage>
        <taxon>Eukaryota</taxon>
        <taxon>Metamonada</taxon>
        <taxon>Parabasalia</taxon>
        <taxon>Trichomonadida</taxon>
        <taxon>Trichomonadidae</taxon>
        <taxon>Trichomonas</taxon>
    </lineage>
</organism>
<comment type="similarity">
    <text evidence="1 4">Belongs to the universal ribosomal protein uL10 family.</text>
</comment>
<dbReference type="OrthoDB" id="10259902at2759"/>
<dbReference type="SUPFAM" id="SSF160369">
    <property type="entry name" value="Ribosomal protein L10-like"/>
    <property type="match status" value="1"/>
</dbReference>
<dbReference type="FunFam" id="3.90.105.20:FF:000001">
    <property type="entry name" value="60S acidic ribosomal protein P0"/>
    <property type="match status" value="1"/>
</dbReference>
<dbReference type="SMR" id="A2EES5"/>
<feature type="domain" description="Large ribosomal subunit protein uL10-like insertion" evidence="6">
    <location>
        <begin position="113"/>
        <end position="182"/>
    </location>
</feature>
<dbReference type="InterPro" id="IPR030670">
    <property type="entry name" value="uL10_eukaryotes"/>
</dbReference>
<dbReference type="EMBL" id="DS113679">
    <property type="protein sequence ID" value="EAX98353.1"/>
    <property type="molecule type" value="Genomic_DNA"/>
</dbReference>
<dbReference type="PANTHER" id="PTHR45699">
    <property type="entry name" value="60S ACIDIC RIBOSOMAL PROTEIN P0"/>
    <property type="match status" value="1"/>
</dbReference>
<dbReference type="InterPro" id="IPR043141">
    <property type="entry name" value="Ribosomal_uL10-like_sf"/>
</dbReference>
<dbReference type="eggNOG" id="KOG0815">
    <property type="taxonomic scope" value="Eukaryota"/>
</dbReference>
<evidence type="ECO:0000256" key="5">
    <source>
        <dbReference type="SAM" id="MobiDB-lite"/>
    </source>
</evidence>
<keyword evidence="2 4" id="KW-0689">Ribosomal protein</keyword>
<evidence type="ECO:0000256" key="1">
    <source>
        <dbReference type="ARBA" id="ARBA00008889"/>
    </source>
</evidence>
<gene>
    <name evidence="9" type="ORF">TVAG_051160</name>
    <name evidence="7" type="ORF">TVAG_158130</name>
    <name evidence="8" type="ORF">TVAG_191260</name>
</gene>
<dbReference type="GO" id="GO:0070180">
    <property type="term" value="F:large ribosomal subunit rRNA binding"/>
    <property type="evidence" value="ECO:0000318"/>
    <property type="project" value="GO_Central"/>
</dbReference>
<dbReference type="AlphaFoldDB" id="A2EES5"/>
<feature type="compositionally biased region" description="Basic and acidic residues" evidence="5">
    <location>
        <begin position="296"/>
        <end position="305"/>
    </location>
</feature>
<evidence type="ECO:0000313" key="8">
    <source>
        <dbReference type="EMBL" id="EAY08603.1"/>
    </source>
</evidence>
<evidence type="ECO:0000256" key="2">
    <source>
        <dbReference type="ARBA" id="ARBA00022980"/>
    </source>
</evidence>